<evidence type="ECO:0000313" key="2">
    <source>
        <dbReference type="Proteomes" id="UP000002706"/>
    </source>
</evidence>
<dbReference type="KEGG" id="chy:CHY_1788"/>
<organism evidence="1 2">
    <name type="scientific">Carboxydothermus hydrogenoformans (strain ATCC BAA-161 / DSM 6008 / Z-2901)</name>
    <dbReference type="NCBI Taxonomy" id="246194"/>
    <lineage>
        <taxon>Bacteria</taxon>
        <taxon>Bacillati</taxon>
        <taxon>Bacillota</taxon>
        <taxon>Clostridia</taxon>
        <taxon>Thermoanaerobacterales</taxon>
        <taxon>Thermoanaerobacteraceae</taxon>
        <taxon>Carboxydothermus</taxon>
    </lineage>
</organism>
<dbReference type="EMBL" id="CP000141">
    <property type="protein sequence ID" value="ABB15595.1"/>
    <property type="molecule type" value="Genomic_DNA"/>
</dbReference>
<reference evidence="1 2" key="1">
    <citation type="journal article" date="2005" name="PLoS Genet.">
        <title>Life in hot carbon monoxide: the complete genome sequence of Carboxydothermus hydrogenoformans Z-2901.</title>
        <authorList>
            <person name="Wu M."/>
            <person name="Ren Q."/>
            <person name="Durkin A.S."/>
            <person name="Daugherty S.C."/>
            <person name="Brinkac L.M."/>
            <person name="Dodson R.J."/>
            <person name="Madupu R."/>
            <person name="Sullivan S.A."/>
            <person name="Kolonay J.F."/>
            <person name="Haft D.H."/>
            <person name="Nelson W.C."/>
            <person name="Tallon L.J."/>
            <person name="Jones K.M."/>
            <person name="Ulrich L.E."/>
            <person name="Gonzalez J.M."/>
            <person name="Zhulin I.B."/>
            <person name="Robb F.T."/>
            <person name="Eisen J.A."/>
        </authorList>
    </citation>
    <scope>NUCLEOTIDE SEQUENCE [LARGE SCALE GENOMIC DNA]</scope>
    <source>
        <strain evidence="2">ATCC BAA-161 / DSM 6008 / Z-2901</strain>
    </source>
</reference>
<name>Q3AB76_CARHZ</name>
<evidence type="ECO:0000313" key="1">
    <source>
        <dbReference type="EMBL" id="ABB15595.1"/>
    </source>
</evidence>
<keyword evidence="2" id="KW-1185">Reference proteome</keyword>
<dbReference type="AlphaFoldDB" id="Q3AB76"/>
<dbReference type="HOGENOM" id="CLU_2913930_0_0_9"/>
<dbReference type="Proteomes" id="UP000002706">
    <property type="component" value="Chromosome"/>
</dbReference>
<proteinExistence type="predicted"/>
<dbReference type="InParanoid" id="Q3AB76"/>
<gene>
    <name evidence="1" type="ordered locus">CHY_1788</name>
</gene>
<protein>
    <submittedName>
        <fullName evidence="1">Uncharacterized protein</fullName>
    </submittedName>
</protein>
<accession>Q3AB76</accession>
<sequence length="61" mass="7149">MLHGNYSHLRILLLVFSSARFIQAKDHRWHPLAGRRECVFDTGKDCITIYFSLQGENFLII</sequence>